<evidence type="ECO:0000256" key="3">
    <source>
        <dbReference type="ARBA" id="ARBA00022989"/>
    </source>
</evidence>
<name>A0A9P4UCP8_9PLEO</name>
<dbReference type="EMBL" id="MU001499">
    <property type="protein sequence ID" value="KAF2445446.1"/>
    <property type="molecule type" value="Genomic_DNA"/>
</dbReference>
<evidence type="ECO:0000256" key="2">
    <source>
        <dbReference type="ARBA" id="ARBA00022692"/>
    </source>
</evidence>
<evidence type="ECO:0000256" key="4">
    <source>
        <dbReference type="ARBA" id="ARBA00023136"/>
    </source>
</evidence>
<evidence type="ECO:0000313" key="8">
    <source>
        <dbReference type="Proteomes" id="UP000799764"/>
    </source>
</evidence>
<dbReference type="GO" id="GO:0071944">
    <property type="term" value="C:cell periphery"/>
    <property type="evidence" value="ECO:0007669"/>
    <property type="project" value="UniProtKB-ARBA"/>
</dbReference>
<keyword evidence="2 6" id="KW-0812">Transmembrane</keyword>
<reference evidence="7" key="1">
    <citation type="journal article" date="2020" name="Stud. Mycol.">
        <title>101 Dothideomycetes genomes: a test case for predicting lifestyles and emergence of pathogens.</title>
        <authorList>
            <person name="Haridas S."/>
            <person name="Albert R."/>
            <person name="Binder M."/>
            <person name="Bloem J."/>
            <person name="Labutti K."/>
            <person name="Salamov A."/>
            <person name="Andreopoulos B."/>
            <person name="Baker S."/>
            <person name="Barry K."/>
            <person name="Bills G."/>
            <person name="Bluhm B."/>
            <person name="Cannon C."/>
            <person name="Castanera R."/>
            <person name="Culley D."/>
            <person name="Daum C."/>
            <person name="Ezra D."/>
            <person name="Gonzalez J."/>
            <person name="Henrissat B."/>
            <person name="Kuo A."/>
            <person name="Liang C."/>
            <person name="Lipzen A."/>
            <person name="Lutzoni F."/>
            <person name="Magnuson J."/>
            <person name="Mondo S."/>
            <person name="Nolan M."/>
            <person name="Ohm R."/>
            <person name="Pangilinan J."/>
            <person name="Park H.-J."/>
            <person name="Ramirez L."/>
            <person name="Alfaro M."/>
            <person name="Sun H."/>
            <person name="Tritt A."/>
            <person name="Yoshinaga Y."/>
            <person name="Zwiers L.-H."/>
            <person name="Turgeon B."/>
            <person name="Goodwin S."/>
            <person name="Spatafora J."/>
            <person name="Crous P."/>
            <person name="Grigoriev I."/>
        </authorList>
    </citation>
    <scope>NUCLEOTIDE SEQUENCE</scope>
    <source>
        <strain evidence="7">CBS 690.94</strain>
    </source>
</reference>
<dbReference type="PANTHER" id="PTHR15549">
    <property type="entry name" value="PAIRED IMMUNOGLOBULIN-LIKE TYPE 2 RECEPTOR"/>
    <property type="match status" value="1"/>
</dbReference>
<sequence length="404" mass="42747">MAALPLVHSIAFPAPSPTVLNPAEKAVIGWTPRTTPGPRHRAAAKLGKRQTEYIDKRPELCGWIDFGKSSLACSTDRICVLYTVSSGAGGVSGGMAGCCASDNSQDCGWVNSCVPYDAWTKKSCDAACQSNTFVRKCTNALSPYCVTWTYPSDGAADYGCADDNSGVVTVTPSWSDSESVYRITLPTLSGEAVTGWDGEASSSVESESPTSSFIPSTSVDPSPSDPEASGNSNSSTPQPQAPEKKTSVGLIAGAAIGGLVVLFLIGAAVIFFCVKRRKAKQIANNQTIIAAQQAQSQHQNHLPEYKPPIQAPPPPAPIQSPHPQQPGYYAPHEQKVNYQTHVHDQGLQSPVLSSPSTPAPPYVQPYYAAPNPSMSPMPEERYEVDGISAVQGQRPEAHEMGSGK</sequence>
<dbReference type="AlphaFoldDB" id="A0A9P4UCP8"/>
<comment type="caution">
    <text evidence="7">The sequence shown here is derived from an EMBL/GenBank/DDBJ whole genome shotgun (WGS) entry which is preliminary data.</text>
</comment>
<evidence type="ECO:0000256" key="5">
    <source>
        <dbReference type="SAM" id="MobiDB-lite"/>
    </source>
</evidence>
<proteinExistence type="predicted"/>
<feature type="compositionally biased region" description="Polar residues" evidence="5">
    <location>
        <begin position="347"/>
        <end position="356"/>
    </location>
</feature>
<comment type="subcellular location">
    <subcellularLocation>
        <location evidence="1">Membrane</location>
        <topology evidence="1">Single-pass membrane protein</topology>
    </subcellularLocation>
</comment>
<keyword evidence="4 6" id="KW-0472">Membrane</keyword>
<feature type="compositionally biased region" description="Polar residues" evidence="5">
    <location>
        <begin position="229"/>
        <end position="238"/>
    </location>
</feature>
<feature type="region of interest" description="Disordered" evidence="5">
    <location>
        <begin position="347"/>
        <end position="379"/>
    </location>
</feature>
<evidence type="ECO:0000256" key="1">
    <source>
        <dbReference type="ARBA" id="ARBA00004167"/>
    </source>
</evidence>
<feature type="compositionally biased region" description="Basic and acidic residues" evidence="5">
    <location>
        <begin position="395"/>
        <end position="404"/>
    </location>
</feature>
<dbReference type="Proteomes" id="UP000799764">
    <property type="component" value="Unassembled WGS sequence"/>
</dbReference>
<feature type="transmembrane region" description="Helical" evidence="6">
    <location>
        <begin position="248"/>
        <end position="274"/>
    </location>
</feature>
<feature type="compositionally biased region" description="Pro residues" evidence="5">
    <location>
        <begin position="305"/>
        <end position="324"/>
    </location>
</feature>
<keyword evidence="8" id="KW-1185">Reference proteome</keyword>
<feature type="region of interest" description="Disordered" evidence="5">
    <location>
        <begin position="196"/>
        <end position="243"/>
    </location>
</feature>
<feature type="region of interest" description="Disordered" evidence="5">
    <location>
        <begin position="385"/>
        <end position="404"/>
    </location>
</feature>
<gene>
    <name evidence="7" type="ORF">P171DRAFT_443108</name>
</gene>
<dbReference type="InterPro" id="IPR051694">
    <property type="entry name" value="Immunoregulatory_rcpt-like"/>
</dbReference>
<evidence type="ECO:0000256" key="6">
    <source>
        <dbReference type="SAM" id="Phobius"/>
    </source>
</evidence>
<feature type="compositionally biased region" description="Low complexity" evidence="5">
    <location>
        <begin position="199"/>
        <end position="226"/>
    </location>
</feature>
<organism evidence="7 8">
    <name type="scientific">Karstenula rhodostoma CBS 690.94</name>
    <dbReference type="NCBI Taxonomy" id="1392251"/>
    <lineage>
        <taxon>Eukaryota</taxon>
        <taxon>Fungi</taxon>
        <taxon>Dikarya</taxon>
        <taxon>Ascomycota</taxon>
        <taxon>Pezizomycotina</taxon>
        <taxon>Dothideomycetes</taxon>
        <taxon>Pleosporomycetidae</taxon>
        <taxon>Pleosporales</taxon>
        <taxon>Massarineae</taxon>
        <taxon>Didymosphaeriaceae</taxon>
        <taxon>Karstenula</taxon>
    </lineage>
</organism>
<protein>
    <submittedName>
        <fullName evidence="7">Uncharacterized protein</fullName>
    </submittedName>
</protein>
<dbReference type="GO" id="GO:0016020">
    <property type="term" value="C:membrane"/>
    <property type="evidence" value="ECO:0007669"/>
    <property type="project" value="UniProtKB-SubCell"/>
</dbReference>
<evidence type="ECO:0000313" key="7">
    <source>
        <dbReference type="EMBL" id="KAF2445446.1"/>
    </source>
</evidence>
<feature type="region of interest" description="Disordered" evidence="5">
    <location>
        <begin position="293"/>
        <end position="330"/>
    </location>
</feature>
<accession>A0A9P4UCP8</accession>
<keyword evidence="3 6" id="KW-1133">Transmembrane helix</keyword>
<dbReference type="OrthoDB" id="5347452at2759"/>